<protein>
    <submittedName>
        <fullName evidence="3">Cyclic nucleotide-binding protein</fullName>
    </submittedName>
</protein>
<gene>
    <name evidence="3" type="ordered locus">Cphy_3891</name>
</gene>
<sequence length="771" mass="90712">MLLKPNTVNQLLKNTVIFQEQEEVTYICMVLKGRITAINHGSRIVLTQGCMFGIHDLFMGRYLSNYVASEDAVIYPFPVSGVDSLHEIFAFNKDYQGVIIYSLCYHIRELSRVLEEVNRCDESLFEYLKDEYSYYVNAGHSNKMPVYAIPKIDELEVYNSEVEFNHREADFFCECSNLPLAAVKTFYGHSESMTMAHIEDACAILANLTLNCQEVTTHLENTFQLLMNNSEMCLYKRTVALYQDFKKDGFVNQELMRRIDNMVDRINSVDKVLSIYTNHSVTLERKEFEELYLSLVVESEPEETSNNDTADIKAMVDSLHGSMRQIFNFVELEKEKEVAFSKAVEYFINAEDRLSPDDDMRLKRREITKLYYEIYERAFLISYKKQKAIPKAIDLFLRYGFVDERLLTEQQLHSLCKLDAGTTDGPCRIYTLYEWLSLIIQGKREPSKSEFDLEYMDHLRALRKRGEITESKEKELLVDMEEKLHYEITNMFAYNNKLLNGQISIFLPILYKEQFYNVIEKAILTKQKINDSFEKVLAIDYSAFHRESLYVNAEAGIEKEYIMKQVFPEIIILPIVGSNGSMWQEISSKRRNNPGRFLFPQFIDSNLDDIMIRLFGRFRWELCRCIQGTAWNDLKHKSLTSEYVDYIQFYRRNHDLSEERKEKLKLQIQKGRNNTREIFVIDYEAWIKGEATGAIRLNKVARELLATYCPFSKEIREKLSTQPLFVEAFGRSQRNTVKKIRELELRFHALTKEKIELTKELEDTMFFYREL</sequence>
<dbReference type="InterPro" id="IPR000595">
    <property type="entry name" value="cNMP-bd_dom"/>
</dbReference>
<proteinExistence type="predicted"/>
<name>A9KL89_LACP7</name>
<dbReference type="Proteomes" id="UP000000370">
    <property type="component" value="Chromosome"/>
</dbReference>
<dbReference type="AlphaFoldDB" id="A9KL89"/>
<keyword evidence="4" id="KW-1185">Reference proteome</keyword>
<dbReference type="RefSeq" id="WP_012201885.1">
    <property type="nucleotide sequence ID" value="NC_010001.1"/>
</dbReference>
<evidence type="ECO:0000313" key="4">
    <source>
        <dbReference type="Proteomes" id="UP000000370"/>
    </source>
</evidence>
<evidence type="ECO:0000259" key="2">
    <source>
        <dbReference type="Pfam" id="PF00027"/>
    </source>
</evidence>
<dbReference type="InterPro" id="IPR018490">
    <property type="entry name" value="cNMP-bd_dom_sf"/>
</dbReference>
<reference evidence="4" key="1">
    <citation type="submission" date="2007-11" db="EMBL/GenBank/DDBJ databases">
        <title>Complete genome sequence of Clostridium phytofermentans ISDg.</title>
        <authorList>
            <person name="Leschine S.B."/>
            <person name="Warnick T.A."/>
            <person name="Blanchard J.L."/>
            <person name="Schnell D.J."/>
            <person name="Petit E.L."/>
            <person name="LaTouf W.G."/>
            <person name="Copeland A."/>
            <person name="Lucas S."/>
            <person name="Lapidus A."/>
            <person name="Barry K."/>
            <person name="Glavina del Rio T."/>
            <person name="Dalin E."/>
            <person name="Tice H."/>
            <person name="Pitluck S."/>
            <person name="Kiss H."/>
            <person name="Brettin T."/>
            <person name="Bruce D."/>
            <person name="Detter J.C."/>
            <person name="Han C."/>
            <person name="Kuske C."/>
            <person name="Schmutz J."/>
            <person name="Larimer F."/>
            <person name="Land M."/>
            <person name="Hauser L."/>
            <person name="Kyrpides N."/>
            <person name="Kim E.A."/>
            <person name="Richardson P."/>
        </authorList>
    </citation>
    <scope>NUCLEOTIDE SEQUENCE [LARGE SCALE GENOMIC DNA]</scope>
    <source>
        <strain evidence="4">ATCC 700394 / DSM 18823 / ISDg</strain>
    </source>
</reference>
<dbReference type="eggNOG" id="COG0664">
    <property type="taxonomic scope" value="Bacteria"/>
</dbReference>
<feature type="coiled-coil region" evidence="1">
    <location>
        <begin position="647"/>
        <end position="674"/>
    </location>
</feature>
<dbReference type="Pfam" id="PF00027">
    <property type="entry name" value="cNMP_binding"/>
    <property type="match status" value="1"/>
</dbReference>
<evidence type="ECO:0000256" key="1">
    <source>
        <dbReference type="SAM" id="Coils"/>
    </source>
</evidence>
<evidence type="ECO:0000313" key="3">
    <source>
        <dbReference type="EMBL" id="ABX44238.1"/>
    </source>
</evidence>
<organism evidence="3 4">
    <name type="scientific">Lachnoclostridium phytofermentans (strain ATCC 700394 / DSM 18823 / ISDg)</name>
    <name type="common">Clostridium phytofermentans</name>
    <dbReference type="NCBI Taxonomy" id="357809"/>
    <lineage>
        <taxon>Bacteria</taxon>
        <taxon>Bacillati</taxon>
        <taxon>Bacillota</taxon>
        <taxon>Clostridia</taxon>
        <taxon>Lachnospirales</taxon>
        <taxon>Lachnospiraceae</taxon>
    </lineage>
</organism>
<dbReference type="HOGENOM" id="CLU_018092_0_0_9"/>
<feature type="domain" description="Cyclic nucleotide-binding" evidence="2">
    <location>
        <begin position="10"/>
        <end position="85"/>
    </location>
</feature>
<dbReference type="SUPFAM" id="SSF51206">
    <property type="entry name" value="cAMP-binding domain-like"/>
    <property type="match status" value="1"/>
</dbReference>
<keyword evidence="1" id="KW-0175">Coiled coil</keyword>
<dbReference type="KEGG" id="cpy:Cphy_3891"/>
<dbReference type="STRING" id="357809.Cphy_3891"/>
<dbReference type="OrthoDB" id="334160at2"/>
<dbReference type="EMBL" id="CP000885">
    <property type="protein sequence ID" value="ABX44238.1"/>
    <property type="molecule type" value="Genomic_DNA"/>
</dbReference>
<accession>A9KL89</accession>